<dbReference type="InterPro" id="IPR036026">
    <property type="entry name" value="Seven-hairpin_glycosidases"/>
</dbReference>
<dbReference type="Proteomes" id="UP000023152">
    <property type="component" value="Unassembled WGS sequence"/>
</dbReference>
<keyword evidence="5 7" id="KW-0378">Hydrolase</keyword>
<sequence length="179" mass="21605">MYIYVYNKTTGPWYFEVNMFNSRPVNYHFNSLQAFWPSVQIMIGDIPLALSTIDAFYFNIWKPFRGLPERFLLNSFQLHSSERHYPLRPELIESVYYAYKAAKDLHRRDRYLWMGYQMLQDIDQRARTRYGHTTLNDVVTGESGDHMPSYFLAETCKYVIKLRLLFLLFFLLFFFFCNC</sequence>
<gene>
    <name evidence="7" type="ORF">RFI_12083</name>
</gene>
<dbReference type="InterPro" id="IPR044674">
    <property type="entry name" value="EDEM1/2/3"/>
</dbReference>
<protein>
    <recommendedName>
        <fullName evidence="5">alpha-1,2-Mannosidase</fullName>
        <ecNumber evidence="5">3.2.1.-</ecNumber>
    </recommendedName>
</protein>
<dbReference type="PANTHER" id="PTHR45679:SF5">
    <property type="entry name" value="ER DEGRADATION-ENHANCING ALPHA-MANNOSIDASE-LIKE PROTEIN 1"/>
    <property type="match status" value="1"/>
</dbReference>
<dbReference type="EC" id="3.2.1.-" evidence="5"/>
<dbReference type="PANTHER" id="PTHR45679">
    <property type="entry name" value="ER DEGRADATION-ENHANCING ALPHA-MANNOSIDASE-LIKE PROTEIN 2"/>
    <property type="match status" value="1"/>
</dbReference>
<dbReference type="AlphaFoldDB" id="X6NH52"/>
<keyword evidence="4" id="KW-0325">Glycoprotein</keyword>
<dbReference type="InterPro" id="IPR001382">
    <property type="entry name" value="Glyco_hydro_47"/>
</dbReference>
<dbReference type="GO" id="GO:0005975">
    <property type="term" value="P:carbohydrate metabolic process"/>
    <property type="evidence" value="ECO:0007669"/>
    <property type="project" value="InterPro"/>
</dbReference>
<dbReference type="Pfam" id="PF01532">
    <property type="entry name" value="Glyco_hydro_47"/>
    <property type="match status" value="1"/>
</dbReference>
<feature type="transmembrane region" description="Helical" evidence="6">
    <location>
        <begin position="158"/>
        <end position="177"/>
    </location>
</feature>
<evidence type="ECO:0000313" key="7">
    <source>
        <dbReference type="EMBL" id="ETO25059.1"/>
    </source>
</evidence>
<proteinExistence type="inferred from homology"/>
<dbReference type="Gene3D" id="1.50.10.10">
    <property type="match status" value="1"/>
</dbReference>
<dbReference type="GO" id="GO:0044322">
    <property type="term" value="C:endoplasmic reticulum quality control compartment"/>
    <property type="evidence" value="ECO:0007669"/>
    <property type="project" value="GOC"/>
</dbReference>
<name>X6NH52_RETFI</name>
<dbReference type="EMBL" id="ASPP01008767">
    <property type="protein sequence ID" value="ETO25059.1"/>
    <property type="molecule type" value="Genomic_DNA"/>
</dbReference>
<evidence type="ECO:0000256" key="6">
    <source>
        <dbReference type="SAM" id="Phobius"/>
    </source>
</evidence>
<evidence type="ECO:0000256" key="5">
    <source>
        <dbReference type="RuleBase" id="RU361193"/>
    </source>
</evidence>
<dbReference type="GO" id="GO:0005509">
    <property type="term" value="F:calcium ion binding"/>
    <property type="evidence" value="ECO:0007669"/>
    <property type="project" value="InterPro"/>
</dbReference>
<comment type="subcellular location">
    <subcellularLocation>
        <location evidence="1">Endoplasmic reticulum</location>
    </subcellularLocation>
</comment>
<dbReference type="OrthoDB" id="8118055at2759"/>
<keyword evidence="6" id="KW-0472">Membrane</keyword>
<evidence type="ECO:0000256" key="3">
    <source>
        <dbReference type="ARBA" id="ARBA00022824"/>
    </source>
</evidence>
<keyword evidence="3" id="KW-0256">Endoplasmic reticulum</keyword>
<keyword evidence="6" id="KW-1133">Transmembrane helix</keyword>
<evidence type="ECO:0000256" key="4">
    <source>
        <dbReference type="ARBA" id="ARBA00023180"/>
    </source>
</evidence>
<comment type="caution">
    <text evidence="7">The sequence shown here is derived from an EMBL/GenBank/DDBJ whole genome shotgun (WGS) entry which is preliminary data.</text>
</comment>
<evidence type="ECO:0000313" key="8">
    <source>
        <dbReference type="Proteomes" id="UP000023152"/>
    </source>
</evidence>
<dbReference type="GO" id="GO:0016020">
    <property type="term" value="C:membrane"/>
    <property type="evidence" value="ECO:0007669"/>
    <property type="project" value="InterPro"/>
</dbReference>
<dbReference type="InterPro" id="IPR012341">
    <property type="entry name" value="6hp_glycosidase-like_sf"/>
</dbReference>
<accession>X6NH52</accession>
<comment type="similarity">
    <text evidence="2 5">Belongs to the glycosyl hydrolase 47 family.</text>
</comment>
<keyword evidence="5" id="KW-0326">Glycosidase</keyword>
<dbReference type="GO" id="GO:0004571">
    <property type="term" value="F:mannosyl-oligosaccharide 1,2-alpha-mannosidase activity"/>
    <property type="evidence" value="ECO:0007669"/>
    <property type="project" value="InterPro"/>
</dbReference>
<dbReference type="SUPFAM" id="SSF48225">
    <property type="entry name" value="Seven-hairpin glycosidases"/>
    <property type="match status" value="1"/>
</dbReference>
<dbReference type="GO" id="GO:1904380">
    <property type="term" value="P:endoplasmic reticulum mannose trimming"/>
    <property type="evidence" value="ECO:0007669"/>
    <property type="project" value="InterPro"/>
</dbReference>
<evidence type="ECO:0000256" key="2">
    <source>
        <dbReference type="ARBA" id="ARBA00007658"/>
    </source>
</evidence>
<keyword evidence="6" id="KW-0812">Transmembrane</keyword>
<reference evidence="7 8" key="1">
    <citation type="journal article" date="2013" name="Curr. Biol.">
        <title>The Genome of the Foraminiferan Reticulomyxa filosa.</title>
        <authorList>
            <person name="Glockner G."/>
            <person name="Hulsmann N."/>
            <person name="Schleicher M."/>
            <person name="Noegel A.A."/>
            <person name="Eichinger L."/>
            <person name="Gallinger C."/>
            <person name="Pawlowski J."/>
            <person name="Sierra R."/>
            <person name="Euteneuer U."/>
            <person name="Pillet L."/>
            <person name="Moustafa A."/>
            <person name="Platzer M."/>
            <person name="Groth M."/>
            <person name="Szafranski K."/>
            <person name="Schliwa M."/>
        </authorList>
    </citation>
    <scope>NUCLEOTIDE SEQUENCE [LARGE SCALE GENOMIC DNA]</scope>
</reference>
<dbReference type="PRINTS" id="PR00747">
    <property type="entry name" value="GLYHDRLASE47"/>
</dbReference>
<evidence type="ECO:0000256" key="1">
    <source>
        <dbReference type="ARBA" id="ARBA00004240"/>
    </source>
</evidence>
<keyword evidence="8" id="KW-1185">Reference proteome</keyword>
<organism evidence="7 8">
    <name type="scientific">Reticulomyxa filosa</name>
    <dbReference type="NCBI Taxonomy" id="46433"/>
    <lineage>
        <taxon>Eukaryota</taxon>
        <taxon>Sar</taxon>
        <taxon>Rhizaria</taxon>
        <taxon>Retaria</taxon>
        <taxon>Foraminifera</taxon>
        <taxon>Monothalamids</taxon>
        <taxon>Reticulomyxidae</taxon>
        <taxon>Reticulomyxa</taxon>
    </lineage>
</organism>